<keyword evidence="1" id="KW-0472">Membrane</keyword>
<reference evidence="4" key="3">
    <citation type="submission" date="2023-05" db="EMBL/GenBank/DDBJ databases">
        <title>Comparative genomics of Bacillaceae isolates and their secondary metabolite potential.</title>
        <authorList>
            <person name="Song L."/>
            <person name="Nielsen L.J."/>
            <person name="Mohite O."/>
            <person name="Xu X."/>
            <person name="Weber T."/>
            <person name="Kovacs A.T."/>
        </authorList>
    </citation>
    <scope>NUCLEOTIDE SEQUENCE</scope>
    <source>
        <strain evidence="4">B2_4</strain>
    </source>
</reference>
<evidence type="ECO:0008006" key="7">
    <source>
        <dbReference type="Google" id="ProtNLM"/>
    </source>
</evidence>
<dbReference type="KEGG" id="pwn:QNH46_19785"/>
<keyword evidence="1" id="KW-1133">Transmembrane helix</keyword>
<evidence type="ECO:0000256" key="1">
    <source>
        <dbReference type="SAM" id="Phobius"/>
    </source>
</evidence>
<dbReference type="AlphaFoldDB" id="A0A7X3CPF4"/>
<evidence type="ECO:0000313" key="5">
    <source>
        <dbReference type="Proteomes" id="UP000447876"/>
    </source>
</evidence>
<evidence type="ECO:0000313" key="3">
    <source>
        <dbReference type="EMBL" id="MUG47305.1"/>
    </source>
</evidence>
<organism evidence="3 5">
    <name type="scientific">Paenibacillus woosongensis</name>
    <dbReference type="NCBI Taxonomy" id="307580"/>
    <lineage>
        <taxon>Bacteria</taxon>
        <taxon>Bacillati</taxon>
        <taxon>Bacillota</taxon>
        <taxon>Bacilli</taxon>
        <taxon>Bacillales</taxon>
        <taxon>Paenibacillaceae</taxon>
        <taxon>Paenibacillus</taxon>
    </lineage>
</organism>
<dbReference type="EMBL" id="CP126084">
    <property type="protein sequence ID" value="WHX48318.1"/>
    <property type="molecule type" value="Genomic_DNA"/>
</dbReference>
<feature type="transmembrane region" description="Helical" evidence="1">
    <location>
        <begin position="46"/>
        <end position="66"/>
    </location>
</feature>
<protein>
    <recommendedName>
        <fullName evidence="7">DUF2768 domain-containing protein</fullName>
    </recommendedName>
</protein>
<sequence length="71" mass="7733">METDFTASLFGVLYWVAMIAMSLVLIAITVAVFAIGIKFIKSSRKLLGGGSILFSLIAAAMIIVMVKRQFF</sequence>
<feature type="transmembrane region" description="Helical" evidence="1">
    <location>
        <begin position="12"/>
        <end position="34"/>
    </location>
</feature>
<dbReference type="Proteomes" id="UP000447876">
    <property type="component" value="Unassembled WGS sequence"/>
</dbReference>
<keyword evidence="1" id="KW-0812">Transmembrane</keyword>
<name>A0A7X3CPF4_9BACL</name>
<dbReference type="EMBL" id="BOSM01000007">
    <property type="protein sequence ID" value="GIP59977.1"/>
    <property type="molecule type" value="Genomic_DNA"/>
</dbReference>
<dbReference type="Proteomes" id="UP000681290">
    <property type="component" value="Unassembled WGS sequence"/>
</dbReference>
<gene>
    <name evidence="3" type="ORF">GNP95_20350</name>
    <name evidence="2" type="ORF">J15TS10_37910</name>
    <name evidence="4" type="ORF">QNH46_19785</name>
</gene>
<evidence type="ECO:0000313" key="6">
    <source>
        <dbReference type="Proteomes" id="UP000681290"/>
    </source>
</evidence>
<keyword evidence="6" id="KW-1185">Reference proteome</keyword>
<dbReference type="Proteomes" id="UP001177943">
    <property type="component" value="Chromosome"/>
</dbReference>
<accession>A0A7X3CPF4</accession>
<dbReference type="OrthoDB" id="2679444at2"/>
<reference evidence="2 6" key="2">
    <citation type="submission" date="2021-03" db="EMBL/GenBank/DDBJ databases">
        <title>Antimicrobial resistance genes in bacteria isolated from Japanese honey, and their potential for conferring macrolide and lincosamide resistance in the American foulbrood pathogen Paenibacillus larvae.</title>
        <authorList>
            <person name="Okamoto M."/>
            <person name="Kumagai M."/>
            <person name="Kanamori H."/>
            <person name="Takamatsu D."/>
        </authorList>
    </citation>
    <scope>NUCLEOTIDE SEQUENCE [LARGE SCALE GENOMIC DNA]</scope>
    <source>
        <strain evidence="2 6">J15TS10</strain>
    </source>
</reference>
<dbReference type="EMBL" id="WNZW01000011">
    <property type="protein sequence ID" value="MUG47305.1"/>
    <property type="molecule type" value="Genomic_DNA"/>
</dbReference>
<evidence type="ECO:0000313" key="4">
    <source>
        <dbReference type="EMBL" id="WHX48318.1"/>
    </source>
</evidence>
<reference evidence="3 5" key="1">
    <citation type="submission" date="2019-11" db="EMBL/GenBank/DDBJ databases">
        <title>Draft genome sequences of five Paenibacillus species of dairy origin.</title>
        <authorList>
            <person name="Olajide A.M."/>
            <person name="Chen S."/>
            <person name="Lapointe G."/>
        </authorList>
    </citation>
    <scope>NUCLEOTIDE SEQUENCE [LARGE SCALE GENOMIC DNA]</scope>
    <source>
        <strain evidence="3 5">12CR55</strain>
    </source>
</reference>
<dbReference type="RefSeq" id="WP_155612679.1">
    <property type="nucleotide sequence ID" value="NZ_BOSM01000007.1"/>
</dbReference>
<proteinExistence type="predicted"/>
<evidence type="ECO:0000313" key="2">
    <source>
        <dbReference type="EMBL" id="GIP59977.1"/>
    </source>
</evidence>